<dbReference type="PROSITE" id="PS01129">
    <property type="entry name" value="PSI_RLU"/>
    <property type="match status" value="1"/>
</dbReference>
<dbReference type="RefSeq" id="WP_100667944.1">
    <property type="nucleotide sequence ID" value="NZ_CP024955.1"/>
</dbReference>
<dbReference type="GO" id="GO:0000455">
    <property type="term" value="P:enzyme-directed rRNA pseudouridine synthesis"/>
    <property type="evidence" value="ECO:0007669"/>
    <property type="project" value="TreeGrafter"/>
</dbReference>
<evidence type="ECO:0000256" key="7">
    <source>
        <dbReference type="RuleBase" id="RU362028"/>
    </source>
</evidence>
<name>A0A2K8N713_9BACL</name>
<dbReference type="FunFam" id="3.30.2350.10:FF:000006">
    <property type="entry name" value="Pseudouridine synthase"/>
    <property type="match status" value="1"/>
</dbReference>
<dbReference type="Pfam" id="PF01479">
    <property type="entry name" value="S4"/>
    <property type="match status" value="1"/>
</dbReference>
<evidence type="ECO:0000256" key="4">
    <source>
        <dbReference type="ARBA" id="ARBA00023235"/>
    </source>
</evidence>
<evidence type="ECO:0000259" key="8">
    <source>
        <dbReference type="SMART" id="SM00363"/>
    </source>
</evidence>
<evidence type="ECO:0000256" key="1">
    <source>
        <dbReference type="ARBA" id="ARBA00000073"/>
    </source>
</evidence>
<evidence type="ECO:0000256" key="6">
    <source>
        <dbReference type="PROSITE-ProRule" id="PRU00182"/>
    </source>
</evidence>
<keyword evidence="10" id="KW-1185">Reference proteome</keyword>
<dbReference type="InterPro" id="IPR036986">
    <property type="entry name" value="S4_RNA-bd_sf"/>
</dbReference>
<dbReference type="SUPFAM" id="SSF55120">
    <property type="entry name" value="Pseudouridine synthase"/>
    <property type="match status" value="1"/>
</dbReference>
<comment type="similarity">
    <text evidence="2 7">Belongs to the pseudouridine synthase RluA family.</text>
</comment>
<dbReference type="PANTHER" id="PTHR21600">
    <property type="entry name" value="MITOCHONDRIAL RNA PSEUDOURIDINE SYNTHASE"/>
    <property type="match status" value="1"/>
</dbReference>
<comment type="function">
    <text evidence="7">Responsible for synthesis of pseudouridine from uracil.</text>
</comment>
<evidence type="ECO:0000256" key="3">
    <source>
        <dbReference type="ARBA" id="ARBA00022884"/>
    </source>
</evidence>
<proteinExistence type="inferred from homology"/>
<dbReference type="SMART" id="SM00363">
    <property type="entry name" value="S4"/>
    <property type="match status" value="1"/>
</dbReference>
<feature type="active site" evidence="5">
    <location>
        <position position="145"/>
    </location>
</feature>
<dbReference type="InterPro" id="IPR002942">
    <property type="entry name" value="S4_RNA-bd"/>
</dbReference>
<dbReference type="OrthoDB" id="9807829at2"/>
<dbReference type="InterPro" id="IPR050188">
    <property type="entry name" value="RluA_PseudoU_synthase"/>
</dbReference>
<dbReference type="PANTHER" id="PTHR21600:SF44">
    <property type="entry name" value="RIBOSOMAL LARGE SUBUNIT PSEUDOURIDINE SYNTHASE D"/>
    <property type="match status" value="1"/>
</dbReference>
<evidence type="ECO:0000313" key="9">
    <source>
        <dbReference type="EMBL" id="ATY85151.1"/>
    </source>
</evidence>
<dbReference type="NCBIfam" id="TIGR00005">
    <property type="entry name" value="rluA_subfam"/>
    <property type="match status" value="1"/>
</dbReference>
<dbReference type="KEGG" id="kyr:CVV65_09605"/>
<dbReference type="GO" id="GO:0003723">
    <property type="term" value="F:RNA binding"/>
    <property type="evidence" value="ECO:0007669"/>
    <property type="project" value="UniProtKB-KW"/>
</dbReference>
<dbReference type="CDD" id="cd02869">
    <property type="entry name" value="PseudoU_synth_RluA_like"/>
    <property type="match status" value="1"/>
</dbReference>
<dbReference type="InterPro" id="IPR006224">
    <property type="entry name" value="PsdUridine_synth_RluA-like_CS"/>
</dbReference>
<dbReference type="InterPro" id="IPR006225">
    <property type="entry name" value="PsdUridine_synth_RluC/D"/>
</dbReference>
<reference evidence="10" key="1">
    <citation type="submission" date="2017-11" db="EMBL/GenBank/DDBJ databases">
        <title>Complete Genome Sequence of Kyrpidia sp. Strain EA-1, a thermophilic, hydrogen-oxidizing Bacterium, isolated from the Azores.</title>
        <authorList>
            <person name="Reiner J.E."/>
            <person name="Lapp C.J."/>
            <person name="Bunk B."/>
            <person name="Gescher J."/>
        </authorList>
    </citation>
    <scope>NUCLEOTIDE SEQUENCE [LARGE SCALE GENOMIC DNA]</scope>
    <source>
        <strain evidence="10">EA-1</strain>
    </source>
</reference>
<keyword evidence="3 6" id="KW-0694">RNA-binding</keyword>
<dbReference type="Gene3D" id="3.30.2350.10">
    <property type="entry name" value="Pseudouridine synthase"/>
    <property type="match status" value="1"/>
</dbReference>
<dbReference type="SUPFAM" id="SSF55174">
    <property type="entry name" value="Alpha-L RNA-binding motif"/>
    <property type="match status" value="1"/>
</dbReference>
<evidence type="ECO:0000313" key="10">
    <source>
        <dbReference type="Proteomes" id="UP000231932"/>
    </source>
</evidence>
<organism evidence="9 10">
    <name type="scientific">Kyrpidia spormannii</name>
    <dbReference type="NCBI Taxonomy" id="2055160"/>
    <lineage>
        <taxon>Bacteria</taxon>
        <taxon>Bacillati</taxon>
        <taxon>Bacillota</taxon>
        <taxon>Bacilli</taxon>
        <taxon>Bacillales</taxon>
        <taxon>Alicyclobacillaceae</taxon>
        <taxon>Kyrpidia</taxon>
    </lineage>
</organism>
<dbReference type="GO" id="GO:0120159">
    <property type="term" value="F:rRNA pseudouridine synthase activity"/>
    <property type="evidence" value="ECO:0007669"/>
    <property type="project" value="UniProtKB-ARBA"/>
</dbReference>
<dbReference type="CDD" id="cd00165">
    <property type="entry name" value="S4"/>
    <property type="match status" value="1"/>
</dbReference>
<dbReference type="AlphaFoldDB" id="A0A2K8N713"/>
<protein>
    <recommendedName>
        <fullName evidence="7">Pseudouridine synthase</fullName>
        <ecNumber evidence="7">5.4.99.-</ecNumber>
    </recommendedName>
</protein>
<dbReference type="Gene3D" id="3.10.290.10">
    <property type="entry name" value="RNA-binding S4 domain"/>
    <property type="match status" value="1"/>
</dbReference>
<evidence type="ECO:0000256" key="2">
    <source>
        <dbReference type="ARBA" id="ARBA00010876"/>
    </source>
</evidence>
<keyword evidence="4 7" id="KW-0413">Isomerase</keyword>
<dbReference type="InterPro" id="IPR006145">
    <property type="entry name" value="PsdUridine_synth_RsuA/RluA"/>
</dbReference>
<feature type="domain" description="RNA-binding S4" evidence="8">
    <location>
        <begin position="22"/>
        <end position="86"/>
    </location>
</feature>
<dbReference type="Pfam" id="PF00849">
    <property type="entry name" value="PseudoU_synth_2"/>
    <property type="match status" value="1"/>
</dbReference>
<evidence type="ECO:0000256" key="5">
    <source>
        <dbReference type="PIRSR" id="PIRSR606225-1"/>
    </source>
</evidence>
<dbReference type="Proteomes" id="UP000231932">
    <property type="component" value="Chromosome"/>
</dbReference>
<dbReference type="EMBL" id="CP024955">
    <property type="protein sequence ID" value="ATY85151.1"/>
    <property type="molecule type" value="Genomic_DNA"/>
</dbReference>
<accession>A0A2K8N713</accession>
<dbReference type="PROSITE" id="PS50889">
    <property type="entry name" value="S4"/>
    <property type="match status" value="1"/>
</dbReference>
<comment type="catalytic activity">
    <reaction evidence="1 7">
        <text>a uridine in RNA = a pseudouridine in RNA</text>
        <dbReference type="Rhea" id="RHEA:48348"/>
        <dbReference type="Rhea" id="RHEA-COMP:12068"/>
        <dbReference type="Rhea" id="RHEA-COMP:12069"/>
        <dbReference type="ChEBI" id="CHEBI:65314"/>
        <dbReference type="ChEBI" id="CHEBI:65315"/>
    </reaction>
</comment>
<sequence>MKEEALERDTLWFVVDPEEAGERLDRFLAERLAGTSRSQIQGWIDEGRVRVGERPVKASHRVRPGEDVLVEPPEPEPSELVPEPIPLKIVFEDEDVVVVDKPRGLVVHPAPGHSRGTLVHGLLAHCGRLSRLGGFLRPGIVHRIDRDTSGLLVAAKTDLAYMGLAKQFHDHTVDREYLALVHGVVPHDHGTVDAPVGRHPHLRQQMAVVRGGRPAVTHFIVIERFARATLLRLRLETGRTHQIRVHMEFIGFPVIGDPKYGPRRSLGMKGQALHAGVLGFDHPRTGERVRFESPLPEDMLDLIAELRG</sequence>
<gene>
    <name evidence="9" type="ORF">CVV65_09605</name>
</gene>
<dbReference type="EC" id="5.4.99.-" evidence="7"/>
<dbReference type="InterPro" id="IPR020103">
    <property type="entry name" value="PsdUridine_synth_cat_dom_sf"/>
</dbReference>